<evidence type="ECO:0000256" key="1">
    <source>
        <dbReference type="SAM" id="Coils"/>
    </source>
</evidence>
<feature type="coiled-coil region" evidence="1">
    <location>
        <begin position="195"/>
        <end position="279"/>
    </location>
</feature>
<protein>
    <submittedName>
        <fullName evidence="3">Intraflagellar transport 74</fullName>
    </submittedName>
</protein>
<dbReference type="GO" id="GO:0007369">
    <property type="term" value="P:gastrulation"/>
    <property type="evidence" value="ECO:0007669"/>
    <property type="project" value="Ensembl"/>
</dbReference>
<keyword evidence="4" id="KW-1185">Reference proteome</keyword>
<dbReference type="Ensembl" id="ENSOSIT00000000678.1">
    <property type="protein sequence ID" value="ENSOSIP00000000639.1"/>
    <property type="gene ID" value="ENSOSIG00000000312.1"/>
</dbReference>
<feature type="coiled-coil region" evidence="1">
    <location>
        <begin position="313"/>
        <end position="389"/>
    </location>
</feature>
<dbReference type="GO" id="GO:0035735">
    <property type="term" value="P:intraciliary transport involved in cilium assembly"/>
    <property type="evidence" value="ECO:0007669"/>
    <property type="project" value="TreeGrafter"/>
</dbReference>
<evidence type="ECO:0000313" key="3">
    <source>
        <dbReference type="Ensembl" id="ENSOSIP00000000639.1"/>
    </source>
</evidence>
<dbReference type="GO" id="GO:0035845">
    <property type="term" value="P:photoreceptor cell outer segment organization"/>
    <property type="evidence" value="ECO:0007669"/>
    <property type="project" value="Ensembl"/>
</dbReference>
<name>A0A8C7WMQ9_9TELE</name>
<evidence type="ECO:0000256" key="2">
    <source>
        <dbReference type="SAM" id="MobiDB-lite"/>
    </source>
</evidence>
<keyword evidence="1" id="KW-0175">Coiled coil</keyword>
<dbReference type="GO" id="GO:0045494">
    <property type="term" value="P:photoreceptor cell maintenance"/>
    <property type="evidence" value="ECO:0007669"/>
    <property type="project" value="Ensembl"/>
</dbReference>
<dbReference type="GO" id="GO:0005929">
    <property type="term" value="C:cilium"/>
    <property type="evidence" value="ECO:0007669"/>
    <property type="project" value="TreeGrafter"/>
</dbReference>
<accession>A0A8C7WMQ9</accession>
<feature type="coiled-coil region" evidence="1">
    <location>
        <begin position="520"/>
        <end position="547"/>
    </location>
</feature>
<dbReference type="InterPro" id="IPR029602">
    <property type="entry name" value="IFT74"/>
</dbReference>
<evidence type="ECO:0000313" key="4">
    <source>
        <dbReference type="Proteomes" id="UP000694383"/>
    </source>
</evidence>
<reference evidence="3" key="1">
    <citation type="submission" date="2025-08" db="UniProtKB">
        <authorList>
            <consortium name="Ensembl"/>
        </authorList>
    </citation>
    <scope>IDENTIFICATION</scope>
</reference>
<dbReference type="GO" id="GO:0035776">
    <property type="term" value="P:pronephric proximal tubule development"/>
    <property type="evidence" value="ECO:0007669"/>
    <property type="project" value="Ensembl"/>
</dbReference>
<dbReference type="PANTHER" id="PTHR31432:SF0">
    <property type="entry name" value="INTRAFLAGELLAR TRANSPORT PROTEIN 74 HOMOLOG"/>
    <property type="match status" value="1"/>
</dbReference>
<feature type="coiled-coil region" evidence="1">
    <location>
        <begin position="447"/>
        <end position="495"/>
    </location>
</feature>
<sequence>FLNSSKSAARPPSSMGRPPSRSGSAAPGAGRPPTAVRPPLTAIRVPTAMVPGTSGYPGMRGGIPSPGVLAAPIKVTDRPVTQQGLSGMKTGIKGPQRQVLDKSYYLGLLRSKINELTTETSKLHKEIDNYNQENSVYLCYEKRAEDLAAEIKDLQGQLADHNMLVDKLNTNTEMEEIISDYSILKAQNDSEAQSIDNIFTERREREEQIKAIEEEIKKERQIADRVVQSMPAAKQEKYFSMAATNEQLLQELTVLQEKQDNLLTRVEDYEEELSHSQIKQEVVRLHEMLSVMETKRDAMEAEQKSMCSPKEEREKLFQQVKEDNQEIASMERQLAEIRERTRQTVQEIQHLEQNSEAVQGECQQKFKELKRKEEEIDQFIESFDEAKAEELQKQRQTQESIILLLEHCSRNTLRFRQVDAVTASELKNMQEVLVSKETDVVQSESTARGLTAESRRLQQDLEKVQQLDGKITSELSGLQEQVSSMESELHTYRDLDTLKLTGEDRKKKLLEERALLSQRRDSFTQLLEDINSKYKDLKTKLQENETHTQLANLEKKWQHLEKNNFVMKEFIASKTQESDFAPVAKNVSQQLADYNSMLIKSLQNKNKS</sequence>
<feature type="coiled-coil region" evidence="1">
    <location>
        <begin position="113"/>
        <end position="171"/>
    </location>
</feature>
<dbReference type="Proteomes" id="UP000694383">
    <property type="component" value="Unplaced"/>
</dbReference>
<dbReference type="GO" id="GO:0030992">
    <property type="term" value="C:intraciliary transport particle B"/>
    <property type="evidence" value="ECO:0007669"/>
    <property type="project" value="InterPro"/>
</dbReference>
<dbReference type="GeneTree" id="ENSGT00390000007109"/>
<reference evidence="3" key="2">
    <citation type="submission" date="2025-09" db="UniProtKB">
        <authorList>
            <consortium name="Ensembl"/>
        </authorList>
    </citation>
    <scope>IDENTIFICATION</scope>
</reference>
<proteinExistence type="predicted"/>
<dbReference type="PANTHER" id="PTHR31432">
    <property type="entry name" value="INTRAFLAGELLAR TRANSPORT PROTEIN 74 HOMOLOG"/>
    <property type="match status" value="1"/>
</dbReference>
<dbReference type="GO" id="GO:1902017">
    <property type="term" value="P:regulation of cilium assembly"/>
    <property type="evidence" value="ECO:0007669"/>
    <property type="project" value="Ensembl"/>
</dbReference>
<dbReference type="GO" id="GO:0036372">
    <property type="term" value="P:opsin transport"/>
    <property type="evidence" value="ECO:0007669"/>
    <property type="project" value="Ensembl"/>
</dbReference>
<dbReference type="AlphaFoldDB" id="A0A8C7WMQ9"/>
<dbReference type="GO" id="GO:0048487">
    <property type="term" value="F:beta-tubulin binding"/>
    <property type="evidence" value="ECO:0007669"/>
    <property type="project" value="InterPro"/>
</dbReference>
<feature type="region of interest" description="Disordered" evidence="2">
    <location>
        <begin position="1"/>
        <end position="42"/>
    </location>
</feature>
<organism evidence="3 4">
    <name type="scientific">Oryzias sinensis</name>
    <name type="common">Chinese medaka</name>
    <dbReference type="NCBI Taxonomy" id="183150"/>
    <lineage>
        <taxon>Eukaryota</taxon>
        <taxon>Metazoa</taxon>
        <taxon>Chordata</taxon>
        <taxon>Craniata</taxon>
        <taxon>Vertebrata</taxon>
        <taxon>Euteleostomi</taxon>
        <taxon>Actinopterygii</taxon>
        <taxon>Neopterygii</taxon>
        <taxon>Teleostei</taxon>
        <taxon>Neoteleostei</taxon>
        <taxon>Acanthomorphata</taxon>
        <taxon>Ovalentaria</taxon>
        <taxon>Atherinomorphae</taxon>
        <taxon>Beloniformes</taxon>
        <taxon>Adrianichthyidae</taxon>
        <taxon>Oryziinae</taxon>
        <taxon>Oryzias</taxon>
    </lineage>
</organism>
<feature type="compositionally biased region" description="Low complexity" evidence="2">
    <location>
        <begin position="7"/>
        <end position="25"/>
    </location>
</feature>